<dbReference type="SMART" id="SM00184">
    <property type="entry name" value="RING"/>
    <property type="match status" value="1"/>
</dbReference>
<dbReference type="PROSITE" id="PS51382">
    <property type="entry name" value="SPX"/>
    <property type="match status" value="1"/>
</dbReference>
<dbReference type="PROSITE" id="PS50089">
    <property type="entry name" value="ZF_RING_2"/>
    <property type="match status" value="1"/>
</dbReference>
<proteinExistence type="predicted"/>
<dbReference type="InterPro" id="IPR013083">
    <property type="entry name" value="Znf_RING/FYVE/PHD"/>
</dbReference>
<dbReference type="EC" id="2.3.2.27" evidence="3"/>
<dbReference type="Pfam" id="PF13445">
    <property type="entry name" value="zf-RING_UBOX"/>
    <property type="match status" value="1"/>
</dbReference>
<dbReference type="SUPFAM" id="SSF57850">
    <property type="entry name" value="RING/U-box"/>
    <property type="match status" value="1"/>
</dbReference>
<dbReference type="GO" id="GO:0016567">
    <property type="term" value="P:protein ubiquitination"/>
    <property type="evidence" value="ECO:0007669"/>
    <property type="project" value="UniProtKB-UniPathway"/>
</dbReference>
<dbReference type="GO" id="GO:0061630">
    <property type="term" value="F:ubiquitin protein ligase activity"/>
    <property type="evidence" value="ECO:0007669"/>
    <property type="project" value="UniProtKB-EC"/>
</dbReference>
<evidence type="ECO:0000256" key="8">
    <source>
        <dbReference type="ARBA" id="ARBA00022833"/>
    </source>
</evidence>
<evidence type="ECO:0000313" key="12">
    <source>
        <dbReference type="EMBL" id="KAD5508552.1"/>
    </source>
</evidence>
<evidence type="ECO:0000259" key="10">
    <source>
        <dbReference type="PROSITE" id="PS50089"/>
    </source>
</evidence>
<evidence type="ECO:0000256" key="2">
    <source>
        <dbReference type="ARBA" id="ARBA00004906"/>
    </source>
</evidence>
<dbReference type="InterPro" id="IPR001841">
    <property type="entry name" value="Znf_RING"/>
</dbReference>
<dbReference type="PANTHER" id="PTHR46764">
    <property type="entry name" value="E3 UBIQUITIN-PROTEIN LIGASE BAH1"/>
    <property type="match status" value="1"/>
</dbReference>
<evidence type="ECO:0000256" key="5">
    <source>
        <dbReference type="ARBA" id="ARBA00022723"/>
    </source>
</evidence>
<keyword evidence="13" id="KW-1185">Reference proteome</keyword>
<dbReference type="Proteomes" id="UP000326396">
    <property type="component" value="Linkage Group LG16"/>
</dbReference>
<gene>
    <name evidence="12" type="ORF">E3N88_16255</name>
</gene>
<keyword evidence="5" id="KW-0479">Metal-binding</keyword>
<dbReference type="InterPro" id="IPR033326">
    <property type="entry name" value="BAH1"/>
</dbReference>
<evidence type="ECO:0000256" key="1">
    <source>
        <dbReference type="ARBA" id="ARBA00000900"/>
    </source>
</evidence>
<evidence type="ECO:0000256" key="3">
    <source>
        <dbReference type="ARBA" id="ARBA00012483"/>
    </source>
</evidence>
<dbReference type="InterPro" id="IPR017907">
    <property type="entry name" value="Znf_RING_CS"/>
</dbReference>
<feature type="domain" description="SPX" evidence="11">
    <location>
        <begin position="1"/>
        <end position="162"/>
    </location>
</feature>
<keyword evidence="8" id="KW-0862">Zinc</keyword>
<feature type="domain" description="RING-type" evidence="10">
    <location>
        <begin position="231"/>
        <end position="280"/>
    </location>
</feature>
<dbReference type="AlphaFoldDB" id="A0A5N6P104"/>
<reference evidence="12 13" key="1">
    <citation type="submission" date="2019-05" db="EMBL/GenBank/DDBJ databases">
        <title>Mikania micrantha, genome provides insights into the molecular mechanism of rapid growth.</title>
        <authorList>
            <person name="Liu B."/>
        </authorList>
    </citation>
    <scope>NUCLEOTIDE SEQUENCE [LARGE SCALE GENOMIC DNA]</scope>
    <source>
        <strain evidence="12">NLD-2019</strain>
        <tissue evidence="12">Leaf</tissue>
    </source>
</reference>
<dbReference type="UniPathway" id="UPA00143"/>
<comment type="catalytic activity">
    <reaction evidence="1">
        <text>S-ubiquitinyl-[E2 ubiquitin-conjugating enzyme]-L-cysteine + [acceptor protein]-L-lysine = [E2 ubiquitin-conjugating enzyme]-L-cysteine + N(6)-ubiquitinyl-[acceptor protein]-L-lysine.</text>
        <dbReference type="EC" id="2.3.2.27"/>
    </reaction>
</comment>
<evidence type="ECO:0000256" key="7">
    <source>
        <dbReference type="ARBA" id="ARBA00022786"/>
    </source>
</evidence>
<dbReference type="GO" id="GO:0008270">
    <property type="term" value="F:zinc ion binding"/>
    <property type="evidence" value="ECO:0007669"/>
    <property type="project" value="UniProtKB-KW"/>
</dbReference>
<comment type="caution">
    <text evidence="12">The sequence shown here is derived from an EMBL/GenBank/DDBJ whole genome shotgun (WGS) entry which is preliminary data.</text>
</comment>
<evidence type="ECO:0000256" key="4">
    <source>
        <dbReference type="ARBA" id="ARBA00022679"/>
    </source>
</evidence>
<dbReference type="InterPro" id="IPR004331">
    <property type="entry name" value="SPX_dom"/>
</dbReference>
<evidence type="ECO:0000256" key="9">
    <source>
        <dbReference type="PROSITE-ProRule" id="PRU00175"/>
    </source>
</evidence>
<evidence type="ECO:0000259" key="11">
    <source>
        <dbReference type="PROSITE" id="PS51382"/>
    </source>
</evidence>
<organism evidence="12 13">
    <name type="scientific">Mikania micrantha</name>
    <name type="common">bitter vine</name>
    <dbReference type="NCBI Taxonomy" id="192012"/>
    <lineage>
        <taxon>Eukaryota</taxon>
        <taxon>Viridiplantae</taxon>
        <taxon>Streptophyta</taxon>
        <taxon>Embryophyta</taxon>
        <taxon>Tracheophyta</taxon>
        <taxon>Spermatophyta</taxon>
        <taxon>Magnoliopsida</taxon>
        <taxon>eudicotyledons</taxon>
        <taxon>Gunneridae</taxon>
        <taxon>Pentapetalae</taxon>
        <taxon>asterids</taxon>
        <taxon>campanulids</taxon>
        <taxon>Asterales</taxon>
        <taxon>Asteraceae</taxon>
        <taxon>Asteroideae</taxon>
        <taxon>Heliantheae alliance</taxon>
        <taxon>Eupatorieae</taxon>
        <taxon>Mikania</taxon>
    </lineage>
</organism>
<evidence type="ECO:0000313" key="13">
    <source>
        <dbReference type="Proteomes" id="UP000326396"/>
    </source>
</evidence>
<keyword evidence="6 9" id="KW-0863">Zinc-finger</keyword>
<comment type="pathway">
    <text evidence="2">Protein modification; protein ubiquitination.</text>
</comment>
<dbReference type="OrthoDB" id="6105938at2759"/>
<protein>
    <recommendedName>
        <fullName evidence="3">RING-type E3 ubiquitin transferase</fullName>
        <ecNumber evidence="3">2.3.2.27</ecNumber>
    </recommendedName>
</protein>
<name>A0A5N6P104_9ASTR</name>
<dbReference type="InterPro" id="IPR027370">
    <property type="entry name" value="Znf-RING_euk"/>
</dbReference>
<dbReference type="PANTHER" id="PTHR46764:SF5">
    <property type="entry name" value="RING-TYPE E3 UBIQUITIN TRANSFERASE"/>
    <property type="match status" value="1"/>
</dbReference>
<keyword evidence="7" id="KW-0833">Ubl conjugation pathway</keyword>
<dbReference type="Gene3D" id="3.30.40.10">
    <property type="entry name" value="Zinc/RING finger domain, C3HC4 (zinc finger)"/>
    <property type="match status" value="1"/>
</dbReference>
<dbReference type="PROSITE" id="PS00518">
    <property type="entry name" value="ZF_RING_1"/>
    <property type="match status" value="1"/>
</dbReference>
<keyword evidence="4" id="KW-0808">Transferase</keyword>
<dbReference type="EMBL" id="SZYD01000008">
    <property type="protein sequence ID" value="KAD5508552.1"/>
    <property type="molecule type" value="Genomic_DNA"/>
</dbReference>
<accession>A0A5N6P104</accession>
<sequence>MGFEETLTAYLGEDEVQDLNKRCDFEFTRLKNELNFCRDHRHAEASIDSQGDVDFKDDRNRIIHNQYCHRCDWMFSELTMAASNMADYISLRVKQLVHLHFNSSMPRFLSCLFQCFKDDQEQLMNKGLMLIQYVVMNAIALRKILKKYDKVHESSSGMNFKSKLQAKRLDIMQSPWLIESLAFCINLNGSDSLIPDEIFGPLSFGLNLTGDGSMITLVLLGSEKVDCSLICPICLDLVFQPYALSCGHMFCKSCACLAADVLIIDGPKCASPEAKCPVCRERGVYDNSVCMSELGLLLQRR</sequence>
<evidence type="ECO:0000256" key="6">
    <source>
        <dbReference type="ARBA" id="ARBA00022771"/>
    </source>
</evidence>